<dbReference type="Proteomes" id="UP000494265">
    <property type="component" value="Unassembled WGS sequence"/>
</dbReference>
<feature type="transmembrane region" description="Helical" evidence="1">
    <location>
        <begin position="118"/>
        <end position="139"/>
    </location>
</feature>
<feature type="transmembrane region" description="Helical" evidence="1">
    <location>
        <begin position="151"/>
        <end position="168"/>
    </location>
</feature>
<keyword evidence="1" id="KW-1133">Transmembrane helix</keyword>
<keyword evidence="1" id="KW-0472">Membrane</keyword>
<proteinExistence type="predicted"/>
<comment type="caution">
    <text evidence="2">The sequence shown here is derived from an EMBL/GenBank/DDBJ whole genome shotgun (WGS) entry which is preliminary data.</text>
</comment>
<gene>
    <name evidence="2" type="ORF">SY212_03440</name>
</gene>
<reference evidence="2" key="1">
    <citation type="submission" date="2019-10" db="EMBL/GenBank/DDBJ databases">
        <title>Lactobacillus agilis SY212 Whole Genome Sequencing Project.</title>
        <authorList>
            <person name="Suzuki S."/>
            <person name="Endo A."/>
            <person name="Maeno S."/>
            <person name="Shiwa Y."/>
            <person name="Matsutani M."/>
            <person name="Kajikawa A."/>
        </authorList>
    </citation>
    <scope>NUCLEOTIDE SEQUENCE</scope>
    <source>
        <strain evidence="2">SY212</strain>
    </source>
</reference>
<evidence type="ECO:0000256" key="1">
    <source>
        <dbReference type="SAM" id="Phobius"/>
    </source>
</evidence>
<accession>A0A6F9XJ72</accession>
<keyword evidence="1" id="KW-0812">Transmembrane</keyword>
<dbReference type="SUPFAM" id="SSF58100">
    <property type="entry name" value="Bacterial hemolysins"/>
    <property type="match status" value="1"/>
</dbReference>
<protein>
    <submittedName>
        <fullName evidence="2">Uncharacterized protein</fullName>
    </submittedName>
</protein>
<evidence type="ECO:0000313" key="2">
    <source>
        <dbReference type="EMBL" id="GET05314.1"/>
    </source>
</evidence>
<sequence>MTKIDTKELRKHIEQLQEYSSKHSDVLHALRSDVEDVNQHTQEILGNTPYGNGLMEVLYKNDVDSLLTQIKGADYTFSYFKKSINRLDDDLDKLEIELKNKVKMKAKVKAIKKGLKTFFVNFTGATSAIGTLASIAMFLNAMTNGDMRTGLIWFLATTICLATLLTIWDRWE</sequence>
<dbReference type="AlphaFoldDB" id="A0A6F9XJ72"/>
<organism evidence="2">
    <name type="scientific">Ligilactobacillus agilis</name>
    <dbReference type="NCBI Taxonomy" id="1601"/>
    <lineage>
        <taxon>Bacteria</taxon>
        <taxon>Bacillati</taxon>
        <taxon>Bacillota</taxon>
        <taxon>Bacilli</taxon>
        <taxon>Lactobacillales</taxon>
        <taxon>Lactobacillaceae</taxon>
        <taxon>Ligilactobacillus</taxon>
    </lineage>
</organism>
<dbReference type="EMBL" id="BLAM01000054">
    <property type="protein sequence ID" value="GET05314.1"/>
    <property type="molecule type" value="Genomic_DNA"/>
</dbReference>
<dbReference type="RefSeq" id="WP_172584167.1">
    <property type="nucleotide sequence ID" value="NZ_BLAM01000054.1"/>
</dbReference>
<name>A0A6F9XJ72_9LACO</name>